<evidence type="ECO:0000313" key="3">
    <source>
        <dbReference type="EMBL" id="KAK5794845.1"/>
    </source>
</evidence>
<dbReference type="EMBL" id="JARKNE010000010">
    <property type="protein sequence ID" value="KAK5794845.1"/>
    <property type="molecule type" value="Genomic_DNA"/>
</dbReference>
<feature type="region of interest" description="Disordered" evidence="1">
    <location>
        <begin position="1"/>
        <end position="20"/>
    </location>
</feature>
<feature type="compositionally biased region" description="Polar residues" evidence="1">
    <location>
        <begin position="1"/>
        <end position="14"/>
    </location>
</feature>
<dbReference type="Proteomes" id="UP001358586">
    <property type="component" value="Chromosome 10"/>
</dbReference>
<evidence type="ECO:0000256" key="1">
    <source>
        <dbReference type="SAM" id="MobiDB-lite"/>
    </source>
</evidence>
<dbReference type="Pfam" id="PF03732">
    <property type="entry name" value="Retrotrans_gag"/>
    <property type="match status" value="1"/>
</dbReference>
<reference evidence="3 4" key="1">
    <citation type="submission" date="2023-03" db="EMBL/GenBank/DDBJ databases">
        <title>WGS of Gossypium arboreum.</title>
        <authorList>
            <person name="Yu D."/>
        </authorList>
    </citation>
    <scope>NUCLEOTIDE SEQUENCE [LARGE SCALE GENOMIC DNA]</scope>
    <source>
        <tissue evidence="3">Leaf</tissue>
    </source>
</reference>
<comment type="caution">
    <text evidence="3">The sequence shown here is derived from an EMBL/GenBank/DDBJ whole genome shotgun (WGS) entry which is preliminary data.</text>
</comment>
<sequence>MPNNYQTGSSSNPGDNPINPIVPDLGNMVEAERAKVGLSKELEDRYKWLEEKFKVMESADYHCGIDAKDLSLVPDLVLPSKFKTPEFEKYNRTSCPKAHITMFCRRMTGYVNNDQLLIHCFQDSLVGAASKWYNQLSRTKISSWKDLTQAFMKQYSHVRDMTPDRITLQNMEKKLNESFRQYAQRWREVAIQVQPPLLEKETTMLFINTLNAPFINHMLGSATKSFSDIVMTGEMIENTLRSGKIEAEEIGS</sequence>
<name>A0ABR0NIY1_GOSAR</name>
<keyword evidence="4" id="KW-1185">Reference proteome</keyword>
<evidence type="ECO:0000313" key="4">
    <source>
        <dbReference type="Proteomes" id="UP001358586"/>
    </source>
</evidence>
<proteinExistence type="predicted"/>
<dbReference type="InterPro" id="IPR005162">
    <property type="entry name" value="Retrotrans_gag_dom"/>
</dbReference>
<dbReference type="PANTHER" id="PTHR33223">
    <property type="entry name" value="CCHC-TYPE DOMAIN-CONTAINING PROTEIN"/>
    <property type="match status" value="1"/>
</dbReference>
<feature type="domain" description="Retrotransposon gag" evidence="2">
    <location>
        <begin position="124"/>
        <end position="210"/>
    </location>
</feature>
<evidence type="ECO:0000259" key="2">
    <source>
        <dbReference type="Pfam" id="PF03732"/>
    </source>
</evidence>
<organism evidence="3 4">
    <name type="scientific">Gossypium arboreum</name>
    <name type="common">Tree cotton</name>
    <name type="synonym">Gossypium nanking</name>
    <dbReference type="NCBI Taxonomy" id="29729"/>
    <lineage>
        <taxon>Eukaryota</taxon>
        <taxon>Viridiplantae</taxon>
        <taxon>Streptophyta</taxon>
        <taxon>Embryophyta</taxon>
        <taxon>Tracheophyta</taxon>
        <taxon>Spermatophyta</taxon>
        <taxon>Magnoliopsida</taxon>
        <taxon>eudicotyledons</taxon>
        <taxon>Gunneridae</taxon>
        <taxon>Pentapetalae</taxon>
        <taxon>rosids</taxon>
        <taxon>malvids</taxon>
        <taxon>Malvales</taxon>
        <taxon>Malvaceae</taxon>
        <taxon>Malvoideae</taxon>
        <taxon>Gossypium</taxon>
    </lineage>
</organism>
<accession>A0ABR0NIY1</accession>
<gene>
    <name evidence="3" type="ORF">PVK06_036095</name>
</gene>
<protein>
    <recommendedName>
        <fullName evidence="2">Retrotransposon gag domain-containing protein</fullName>
    </recommendedName>
</protein>
<dbReference type="PANTHER" id="PTHR33223:SF8">
    <property type="entry name" value="OS04G0172440 PROTEIN"/>
    <property type="match status" value="1"/>
</dbReference>